<dbReference type="RefSeq" id="XP_067754752.1">
    <property type="nucleotide sequence ID" value="XM_067898595.1"/>
</dbReference>
<keyword evidence="1" id="KW-0819">tRNA processing</keyword>
<gene>
    <name evidence="5" type="ORF">JKF63_02570</name>
</gene>
<accession>A0A836HRG3</accession>
<dbReference type="SUPFAM" id="SSF53927">
    <property type="entry name" value="Cytidine deaminase-like"/>
    <property type="match status" value="1"/>
</dbReference>
<dbReference type="GO" id="GO:0005634">
    <property type="term" value="C:nucleus"/>
    <property type="evidence" value="ECO:0007669"/>
    <property type="project" value="TreeGrafter"/>
</dbReference>
<protein>
    <recommendedName>
        <fullName evidence="4">CMP/dCMP-type deaminase domain-containing protein</fullName>
    </recommendedName>
</protein>
<dbReference type="Gene3D" id="3.40.140.10">
    <property type="entry name" value="Cytidine Deaminase, domain 2"/>
    <property type="match status" value="1"/>
</dbReference>
<dbReference type="PANTHER" id="PTHR11079:SF156">
    <property type="entry name" value="INACTIVE TRNA-SPECIFIC ADENOSINE DEAMINASE-LIKE PROTEIN 3-RELATED"/>
    <property type="match status" value="1"/>
</dbReference>
<comment type="similarity">
    <text evidence="2">Belongs to the cytidine and deoxycytidylate deaminase family. ADAT3 subfamily.</text>
</comment>
<evidence type="ECO:0000259" key="4">
    <source>
        <dbReference type="PROSITE" id="PS51747"/>
    </source>
</evidence>
<dbReference type="PROSITE" id="PS51747">
    <property type="entry name" value="CYT_DCMP_DEAMINASES_2"/>
    <property type="match status" value="1"/>
</dbReference>
<dbReference type="GeneID" id="94288672"/>
<reference evidence="5 6" key="1">
    <citation type="submission" date="2021-02" db="EMBL/GenBank/DDBJ databases">
        <title>Porcisia hertigi Genome sequencing and assembly.</title>
        <authorList>
            <person name="Almutairi H."/>
            <person name="Gatherer D."/>
        </authorList>
    </citation>
    <scope>NUCLEOTIDE SEQUENCE [LARGE SCALE GENOMIC DNA]</scope>
    <source>
        <strain evidence="5 6">C119</strain>
    </source>
</reference>
<sequence>MREIFAAEPPFTCTRALVLIVSEPKRAQALLQAANLHCPFGDAEGGHLKRLRQCRRMTRWSVSQAQSASPTTPSLCLELLLTVQSFEACDTAQAPPVSTSMASSFHTVSAVDATPSVVNMSDGALTKKFLWPLTPADESLDVDQVLGLLSSDLVSTAKVAQFRAFVEAAAAVAVGNRRPCGAQQLPICVENHCDKAEVHPLKLTSCAVADATPASTAASLEPLAFQIVSVPTRAPRLDPVEWASANRVWPLAVPRPLEPTPPSAEWTAEVCGNMVQHVFPLCRGLYRVCEVRNEHLQSYGHSSETEAGDSSQTAPSPQITATVEAVAGEHGPCGLLDIVAVVLDPSTGCVKATSSGCKSMRVDNPVAAAPYCGGFPKTPRDECTDSRKRQRPAIPQKPNLVLEHPVMYALKKLAAAQKRQKDREHTMPPSSDMAGTTPAPEGLALGPSSVATTKGTRQVNSCSAYLANGLDLYVTHEPCVMCAMALVHSRIQRVFFLFRNKVHGGLGGRYYVHSIASLNHHFSAYECTEAAQLYTQVWQHNLEKEHALPLV</sequence>
<dbReference type="PANTHER" id="PTHR11079">
    <property type="entry name" value="CYTOSINE DEAMINASE FAMILY MEMBER"/>
    <property type="match status" value="1"/>
</dbReference>
<dbReference type="EMBL" id="JAFJZO010000032">
    <property type="protein sequence ID" value="KAG5496269.1"/>
    <property type="molecule type" value="Genomic_DNA"/>
</dbReference>
<evidence type="ECO:0000313" key="6">
    <source>
        <dbReference type="Proteomes" id="UP000674318"/>
    </source>
</evidence>
<dbReference type="Proteomes" id="UP000674318">
    <property type="component" value="Chromosome 32"/>
</dbReference>
<feature type="domain" description="CMP/dCMP-type deaminase" evidence="4">
    <location>
        <begin position="405"/>
        <end position="525"/>
    </location>
</feature>
<evidence type="ECO:0000256" key="3">
    <source>
        <dbReference type="SAM" id="MobiDB-lite"/>
    </source>
</evidence>
<evidence type="ECO:0000256" key="1">
    <source>
        <dbReference type="ARBA" id="ARBA00022694"/>
    </source>
</evidence>
<comment type="caution">
    <text evidence="5">The sequence shown here is derived from an EMBL/GenBank/DDBJ whole genome shotgun (WGS) entry which is preliminary data.</text>
</comment>
<evidence type="ECO:0000256" key="2">
    <source>
        <dbReference type="ARBA" id="ARBA00038160"/>
    </source>
</evidence>
<dbReference type="GO" id="GO:0046872">
    <property type="term" value="F:metal ion binding"/>
    <property type="evidence" value="ECO:0007669"/>
    <property type="project" value="UniProtKB-KW"/>
</dbReference>
<proteinExistence type="inferred from homology"/>
<organism evidence="5 6">
    <name type="scientific">Porcisia hertigi</name>
    <dbReference type="NCBI Taxonomy" id="2761500"/>
    <lineage>
        <taxon>Eukaryota</taxon>
        <taxon>Discoba</taxon>
        <taxon>Euglenozoa</taxon>
        <taxon>Kinetoplastea</taxon>
        <taxon>Metakinetoplastina</taxon>
        <taxon>Trypanosomatida</taxon>
        <taxon>Trypanosomatidae</taxon>
        <taxon>Leishmaniinae</taxon>
        <taxon>Porcisia</taxon>
    </lineage>
</organism>
<evidence type="ECO:0000313" key="5">
    <source>
        <dbReference type="EMBL" id="KAG5496269.1"/>
    </source>
</evidence>
<dbReference type="InterPro" id="IPR002125">
    <property type="entry name" value="CMP_dCMP_dom"/>
</dbReference>
<dbReference type="InterPro" id="IPR016193">
    <property type="entry name" value="Cytidine_deaminase-like"/>
</dbReference>
<dbReference type="GO" id="GO:0002100">
    <property type="term" value="P:tRNA wobble adenosine to inosine editing"/>
    <property type="evidence" value="ECO:0007669"/>
    <property type="project" value="InterPro"/>
</dbReference>
<keyword evidence="6" id="KW-1185">Reference proteome</keyword>
<dbReference type="GO" id="GO:0052717">
    <property type="term" value="F:tRNA-specific adenosine-34 deaminase activity"/>
    <property type="evidence" value="ECO:0007669"/>
    <property type="project" value="UniProtKB-EC"/>
</dbReference>
<dbReference type="OrthoDB" id="3180714at2759"/>
<name>A0A836HRG3_9TRYP</name>
<dbReference type="KEGG" id="phet:94288672"/>
<dbReference type="Pfam" id="PF00383">
    <property type="entry name" value="dCMP_cyt_deam_1"/>
    <property type="match status" value="1"/>
</dbReference>
<feature type="region of interest" description="Disordered" evidence="3">
    <location>
        <begin position="417"/>
        <end position="450"/>
    </location>
</feature>
<dbReference type="GO" id="GO:0005737">
    <property type="term" value="C:cytoplasm"/>
    <property type="evidence" value="ECO:0007669"/>
    <property type="project" value="TreeGrafter"/>
</dbReference>
<dbReference type="AlphaFoldDB" id="A0A836HRG3"/>